<name>A0A8C5M029_9ANUR</name>
<dbReference type="InterPro" id="IPR036291">
    <property type="entry name" value="NAD(P)-bd_dom_sf"/>
</dbReference>
<reference evidence="10" key="1">
    <citation type="submission" date="2025-08" db="UniProtKB">
        <authorList>
            <consortium name="Ensembl"/>
        </authorList>
    </citation>
    <scope>IDENTIFICATION</scope>
</reference>
<keyword evidence="5" id="KW-0560">Oxidoreductase</keyword>
<reference evidence="10" key="2">
    <citation type="submission" date="2025-09" db="UniProtKB">
        <authorList>
            <consortium name="Ensembl"/>
        </authorList>
    </citation>
    <scope>IDENTIFICATION</scope>
</reference>
<feature type="domain" description="Glyceraldehyde 3-phosphate dehydrogenase NAD(P) binding" evidence="9">
    <location>
        <begin position="1"/>
        <end position="54"/>
    </location>
</feature>
<evidence type="ECO:0000256" key="7">
    <source>
        <dbReference type="ARBA" id="ARBA00023152"/>
    </source>
</evidence>
<dbReference type="SUPFAM" id="SSF51735">
    <property type="entry name" value="NAD(P)-binding Rossmann-fold domains"/>
    <property type="match status" value="1"/>
</dbReference>
<evidence type="ECO:0000313" key="11">
    <source>
        <dbReference type="Proteomes" id="UP000694569"/>
    </source>
</evidence>
<keyword evidence="6" id="KW-0520">NAD</keyword>
<dbReference type="Ensembl" id="ENSLLET00000004951.1">
    <property type="protein sequence ID" value="ENSLLEP00000004741.1"/>
    <property type="gene ID" value="ENSLLEG00000003025.1"/>
</dbReference>
<dbReference type="AlphaFoldDB" id="A0A8C5M029"/>
<evidence type="ECO:0000256" key="3">
    <source>
        <dbReference type="ARBA" id="ARBA00013119"/>
    </source>
</evidence>
<dbReference type="EC" id="1.2.1.12" evidence="3"/>
<dbReference type="Gene3D" id="3.40.50.720">
    <property type="entry name" value="NAD(P)-binding Rossmann-like Domain"/>
    <property type="match status" value="1"/>
</dbReference>
<keyword evidence="11" id="KW-1185">Reference proteome</keyword>
<dbReference type="GO" id="GO:0006096">
    <property type="term" value="P:glycolytic process"/>
    <property type="evidence" value="ECO:0007669"/>
    <property type="project" value="UniProtKB-KW"/>
</dbReference>
<protein>
    <recommendedName>
        <fullName evidence="3">glyceraldehyde-3-phosphate dehydrogenase (phosphorylating)</fullName>
        <ecNumber evidence="3">1.2.1.12</ecNumber>
    </recommendedName>
</protein>
<evidence type="ECO:0000256" key="1">
    <source>
        <dbReference type="ARBA" id="ARBA00004869"/>
    </source>
</evidence>
<evidence type="ECO:0000256" key="6">
    <source>
        <dbReference type="ARBA" id="ARBA00023027"/>
    </source>
</evidence>
<comment type="catalytic activity">
    <reaction evidence="8">
        <text>D-glyceraldehyde 3-phosphate + phosphate + NAD(+) = (2R)-3-phospho-glyceroyl phosphate + NADH + H(+)</text>
        <dbReference type="Rhea" id="RHEA:10300"/>
        <dbReference type="ChEBI" id="CHEBI:15378"/>
        <dbReference type="ChEBI" id="CHEBI:43474"/>
        <dbReference type="ChEBI" id="CHEBI:57540"/>
        <dbReference type="ChEBI" id="CHEBI:57604"/>
        <dbReference type="ChEBI" id="CHEBI:57945"/>
        <dbReference type="ChEBI" id="CHEBI:59776"/>
        <dbReference type="EC" id="1.2.1.12"/>
    </reaction>
</comment>
<dbReference type="GO" id="GO:0005829">
    <property type="term" value="C:cytosol"/>
    <property type="evidence" value="ECO:0007669"/>
    <property type="project" value="TreeGrafter"/>
</dbReference>
<dbReference type="InterPro" id="IPR020831">
    <property type="entry name" value="GlycerAld/Erythrose_P_DH"/>
</dbReference>
<dbReference type="PANTHER" id="PTHR10836">
    <property type="entry name" value="GLYCERALDEHYDE 3-PHOSPHATE DEHYDROGENASE"/>
    <property type="match status" value="1"/>
</dbReference>
<comment type="pathway">
    <text evidence="1">Carbohydrate degradation; glycolysis; pyruvate from D-glyceraldehyde 3-phosphate: step 1/5.</text>
</comment>
<evidence type="ECO:0000259" key="9">
    <source>
        <dbReference type="SMART" id="SM00846"/>
    </source>
</evidence>
<sequence length="190" mass="20956">MWKYDSTHGRFKGTEFNWSLHLKGGAKRVIISAPSADAPMFVIGVNQEKYLKPCTLHVHARAATGKGLMFSHHNLHLKPGSSTPPPPAMFLNCISHGAQLFIRFTEHRGICSSKSSGVQSLLIFSLVSLNFLSNSSVSSLRVQRQTSKLLKRTGDLAVPGATCGCNWYACKQFLFNQLAPSKTRSVHYHS</sequence>
<comment type="similarity">
    <text evidence="2">Belongs to the glyceraldehyde-3-phosphate dehydrogenase family.</text>
</comment>
<keyword evidence="7" id="KW-0324">Glycolysis</keyword>
<evidence type="ECO:0000256" key="2">
    <source>
        <dbReference type="ARBA" id="ARBA00007406"/>
    </source>
</evidence>
<dbReference type="Proteomes" id="UP000694569">
    <property type="component" value="Unplaced"/>
</dbReference>
<evidence type="ECO:0000256" key="4">
    <source>
        <dbReference type="ARBA" id="ARBA00022490"/>
    </source>
</evidence>
<evidence type="ECO:0000256" key="8">
    <source>
        <dbReference type="ARBA" id="ARBA00047698"/>
    </source>
</evidence>
<accession>A0A8C5M029</accession>
<evidence type="ECO:0000256" key="5">
    <source>
        <dbReference type="ARBA" id="ARBA00023002"/>
    </source>
</evidence>
<dbReference type="SMART" id="SM00846">
    <property type="entry name" value="Gp_dh_N"/>
    <property type="match status" value="1"/>
</dbReference>
<dbReference type="PANTHER" id="PTHR10836:SF111">
    <property type="entry name" value="GLYCERALDEHYDE-3-PHOSPHATE DEHYDROGENASE"/>
    <property type="match status" value="1"/>
</dbReference>
<organism evidence="10 11">
    <name type="scientific">Leptobrachium leishanense</name>
    <name type="common">Leishan spiny toad</name>
    <dbReference type="NCBI Taxonomy" id="445787"/>
    <lineage>
        <taxon>Eukaryota</taxon>
        <taxon>Metazoa</taxon>
        <taxon>Chordata</taxon>
        <taxon>Craniata</taxon>
        <taxon>Vertebrata</taxon>
        <taxon>Euteleostomi</taxon>
        <taxon>Amphibia</taxon>
        <taxon>Batrachia</taxon>
        <taxon>Anura</taxon>
        <taxon>Pelobatoidea</taxon>
        <taxon>Megophryidae</taxon>
        <taxon>Leptobrachium</taxon>
    </lineage>
</organism>
<dbReference type="GO" id="GO:0004365">
    <property type="term" value="F:glyceraldehyde-3-phosphate dehydrogenase (NAD+) (phosphorylating) activity"/>
    <property type="evidence" value="ECO:0007669"/>
    <property type="project" value="UniProtKB-EC"/>
</dbReference>
<proteinExistence type="inferred from homology"/>
<keyword evidence="4" id="KW-0963">Cytoplasm</keyword>
<evidence type="ECO:0000313" key="10">
    <source>
        <dbReference type="Ensembl" id="ENSLLEP00000004741.1"/>
    </source>
</evidence>
<dbReference type="GO" id="GO:0051287">
    <property type="term" value="F:NAD binding"/>
    <property type="evidence" value="ECO:0007669"/>
    <property type="project" value="InterPro"/>
</dbReference>
<dbReference type="InterPro" id="IPR020828">
    <property type="entry name" value="GlycerAld_3-P_DH_NAD(P)-bd"/>
</dbReference>